<reference evidence="1 2" key="1">
    <citation type="submission" date="2019-06" db="EMBL/GenBank/DDBJ databases">
        <title>Genome of new Rhodobacteraceae sp. SM1903.</title>
        <authorList>
            <person name="Ren X."/>
        </authorList>
    </citation>
    <scope>NUCLEOTIDE SEQUENCE [LARGE SCALE GENOMIC DNA]</scope>
    <source>
        <strain evidence="1 2">SM1903</strain>
    </source>
</reference>
<comment type="caution">
    <text evidence="1">The sequence shown here is derived from an EMBL/GenBank/DDBJ whole genome shotgun (WGS) entry which is preliminary data.</text>
</comment>
<dbReference type="Pfam" id="PF20293">
    <property type="entry name" value="MC6"/>
    <property type="match status" value="1"/>
</dbReference>
<dbReference type="InterPro" id="IPR046897">
    <property type="entry name" value="ABC-3C_MC6"/>
</dbReference>
<evidence type="ECO:0000313" key="2">
    <source>
        <dbReference type="Proteomes" id="UP000314011"/>
    </source>
</evidence>
<evidence type="ECO:0000313" key="1">
    <source>
        <dbReference type="EMBL" id="TNY31665.1"/>
    </source>
</evidence>
<dbReference type="AlphaFoldDB" id="A0A5C5GA59"/>
<name>A0A5C5GA59_9RHOB</name>
<organism evidence="1 2">
    <name type="scientific">Pelagovum pacificum</name>
    <dbReference type="NCBI Taxonomy" id="2588711"/>
    <lineage>
        <taxon>Bacteria</taxon>
        <taxon>Pseudomonadati</taxon>
        <taxon>Pseudomonadota</taxon>
        <taxon>Alphaproteobacteria</taxon>
        <taxon>Rhodobacterales</taxon>
        <taxon>Paracoccaceae</taxon>
        <taxon>Pelagovum</taxon>
    </lineage>
</organism>
<dbReference type="EMBL" id="VFFF01000002">
    <property type="protein sequence ID" value="TNY31665.1"/>
    <property type="molecule type" value="Genomic_DNA"/>
</dbReference>
<sequence>MLMPTKHIKTENALIGVGAEVLALLEREKTVSTLFRDLQDWRRDNELPTIHFDWFLLSLDFLFSVKAIRFEAGILKKMNQ</sequence>
<protein>
    <submittedName>
        <fullName evidence="1">Uncharacterized protein</fullName>
    </submittedName>
</protein>
<keyword evidence="2" id="KW-1185">Reference proteome</keyword>
<dbReference type="RefSeq" id="WP_140196848.1">
    <property type="nucleotide sequence ID" value="NZ_CP065915.1"/>
</dbReference>
<dbReference type="OrthoDB" id="4555046at2"/>
<proteinExistence type="predicted"/>
<accession>A0A5C5GA59</accession>
<dbReference type="Proteomes" id="UP000314011">
    <property type="component" value="Unassembled WGS sequence"/>
</dbReference>
<gene>
    <name evidence="1" type="ORF">FHY64_16810</name>
</gene>